<gene>
    <name evidence="4" type="primary">hbpA</name>
    <name evidence="4" type="ORF">Fuma_02288</name>
</gene>
<dbReference type="InterPro" id="IPR039424">
    <property type="entry name" value="SBP_5"/>
</dbReference>
<keyword evidence="5" id="KW-1185">Reference proteome</keyword>
<dbReference type="InterPro" id="IPR030678">
    <property type="entry name" value="Peptide/Ni-bd"/>
</dbReference>
<dbReference type="OrthoDB" id="48318at2"/>
<keyword evidence="2" id="KW-0732">Signal</keyword>
<dbReference type="Proteomes" id="UP000187735">
    <property type="component" value="Chromosome"/>
</dbReference>
<dbReference type="Gene3D" id="3.10.105.10">
    <property type="entry name" value="Dipeptide-binding Protein, Domain 3"/>
    <property type="match status" value="1"/>
</dbReference>
<dbReference type="PANTHER" id="PTHR30290">
    <property type="entry name" value="PERIPLASMIC BINDING COMPONENT OF ABC TRANSPORTER"/>
    <property type="match status" value="1"/>
</dbReference>
<dbReference type="Gene3D" id="3.40.190.10">
    <property type="entry name" value="Periplasmic binding protein-like II"/>
    <property type="match status" value="1"/>
</dbReference>
<accession>A0A1P8WF73</accession>
<reference evidence="4 5" key="1">
    <citation type="journal article" date="2016" name="Front. Microbiol.">
        <title>Fuerstia marisgermanicae gen. nov., sp. nov., an Unusual Member of the Phylum Planctomycetes from the German Wadden Sea.</title>
        <authorList>
            <person name="Kohn T."/>
            <person name="Heuer A."/>
            <person name="Jogler M."/>
            <person name="Vollmers J."/>
            <person name="Boedeker C."/>
            <person name="Bunk B."/>
            <person name="Rast P."/>
            <person name="Borchert D."/>
            <person name="Glockner I."/>
            <person name="Freese H.M."/>
            <person name="Klenk H.P."/>
            <person name="Overmann J."/>
            <person name="Kaster A.K."/>
            <person name="Rohde M."/>
            <person name="Wiegand S."/>
            <person name="Jogler C."/>
        </authorList>
    </citation>
    <scope>NUCLEOTIDE SEQUENCE [LARGE SCALE GENOMIC DNA]</scope>
    <source>
        <strain evidence="4 5">NH11</strain>
    </source>
</reference>
<dbReference type="GO" id="GO:0043190">
    <property type="term" value="C:ATP-binding cassette (ABC) transporter complex"/>
    <property type="evidence" value="ECO:0007669"/>
    <property type="project" value="InterPro"/>
</dbReference>
<feature type="compositionally biased region" description="Basic and acidic residues" evidence="1">
    <location>
        <begin position="35"/>
        <end position="52"/>
    </location>
</feature>
<evidence type="ECO:0000313" key="5">
    <source>
        <dbReference type="Proteomes" id="UP000187735"/>
    </source>
</evidence>
<dbReference type="Pfam" id="PF00496">
    <property type="entry name" value="SBP_bac_5"/>
    <property type="match status" value="1"/>
</dbReference>
<keyword evidence="4" id="KW-0449">Lipoprotein</keyword>
<dbReference type="GO" id="GO:0030288">
    <property type="term" value="C:outer membrane-bounded periplasmic space"/>
    <property type="evidence" value="ECO:0007669"/>
    <property type="project" value="UniProtKB-ARBA"/>
</dbReference>
<evidence type="ECO:0000256" key="2">
    <source>
        <dbReference type="SAM" id="SignalP"/>
    </source>
</evidence>
<dbReference type="InterPro" id="IPR000914">
    <property type="entry name" value="SBP_5_dom"/>
</dbReference>
<name>A0A1P8WF73_9PLAN</name>
<evidence type="ECO:0000313" key="4">
    <source>
        <dbReference type="EMBL" id="APZ92677.1"/>
    </source>
</evidence>
<proteinExistence type="predicted"/>
<dbReference type="GO" id="GO:1904680">
    <property type="term" value="F:peptide transmembrane transporter activity"/>
    <property type="evidence" value="ECO:0007669"/>
    <property type="project" value="TreeGrafter"/>
</dbReference>
<feature type="region of interest" description="Disordered" evidence="1">
    <location>
        <begin position="33"/>
        <end position="59"/>
    </location>
</feature>
<evidence type="ECO:0000259" key="3">
    <source>
        <dbReference type="Pfam" id="PF00496"/>
    </source>
</evidence>
<dbReference type="SUPFAM" id="SSF53850">
    <property type="entry name" value="Periplasmic binding protein-like II"/>
    <property type="match status" value="1"/>
</dbReference>
<dbReference type="PIRSF" id="PIRSF002741">
    <property type="entry name" value="MppA"/>
    <property type="match status" value="1"/>
</dbReference>
<dbReference type="KEGG" id="fmr:Fuma_02288"/>
<dbReference type="RefSeq" id="WP_077024271.1">
    <property type="nucleotide sequence ID" value="NZ_CP017641.1"/>
</dbReference>
<dbReference type="EMBL" id="CP017641">
    <property type="protein sequence ID" value="APZ92677.1"/>
    <property type="molecule type" value="Genomic_DNA"/>
</dbReference>
<protein>
    <submittedName>
        <fullName evidence="4">Hemin-binding lipoprotein</fullName>
    </submittedName>
</protein>
<dbReference type="AlphaFoldDB" id="A0A1P8WF73"/>
<feature type="signal peptide" evidence="2">
    <location>
        <begin position="1"/>
        <end position="29"/>
    </location>
</feature>
<evidence type="ECO:0000256" key="1">
    <source>
        <dbReference type="SAM" id="MobiDB-lite"/>
    </source>
</evidence>
<sequence precursor="true">MIAAFTTQHAQTRLILLASLLFAITGCWSATGEAPDPKDAAGNDGTAEEKVGRFPMRSEGPKTLDPVLGSTVYDNRCCSQIIDTLLQYKYLKRPYELEPQLLTELPVEIETPDDLRKTAFELAEAARANQLAEWEAAKKLAAENGDPPPPEPPEVPDPNPITWKFTLRDDIYFHDADCFPEGKGRKMVASDVFFSWRRMADSTIGSKCWWLMRDSIVGFDEYRDDQLKKIEGKPDAHFDYTADVAGFRIIDDQVFTVTLKKPAARFMWVLAMFQTGVIPHEALEAYGSRFGIRPVGSGPYTLSEGDWQFGLQMILRRNPNYREEYFPEEHMPEDEEVFDLEKAKGKRLPFLDTIYISFFEQDQPMWLHYRALDFDYAQVPDENMPQVFSKRFVDGKKSLVLKPNWRDQGVRYEPVPLLDFIFIGFNMDDKLLGGLGDKATKIRQAISSALDWDERNETFYYGLNVVYDGVIPPLLEGHPENGESDASFRGPNLERARKLLAEAGFPNGEGLPIIDYFVSQGRNNREQSEMLSRQLSAIGIRIRPNLVDFPTLMQTVDDRKAPFFSFAWGSDYPDGENNLALFYGPNESPGSNHFNYKRDEYDRLYEKIVGMPPSPERTEIYIRMQDMLLHDAPYAGSMARTRHYVIHDRMKYFKPVETFANWFKYVDVER</sequence>
<dbReference type="STRING" id="1891926.Fuma_02288"/>
<feature type="chain" id="PRO_5013201917" evidence="2">
    <location>
        <begin position="30"/>
        <end position="670"/>
    </location>
</feature>
<feature type="domain" description="Solute-binding protein family 5" evidence="3">
    <location>
        <begin position="157"/>
        <end position="588"/>
    </location>
</feature>
<dbReference type="GO" id="GO:0015833">
    <property type="term" value="P:peptide transport"/>
    <property type="evidence" value="ECO:0007669"/>
    <property type="project" value="TreeGrafter"/>
</dbReference>
<organism evidence="4 5">
    <name type="scientific">Fuerstiella marisgermanici</name>
    <dbReference type="NCBI Taxonomy" id="1891926"/>
    <lineage>
        <taxon>Bacteria</taxon>
        <taxon>Pseudomonadati</taxon>
        <taxon>Planctomycetota</taxon>
        <taxon>Planctomycetia</taxon>
        <taxon>Planctomycetales</taxon>
        <taxon>Planctomycetaceae</taxon>
        <taxon>Fuerstiella</taxon>
    </lineage>
</organism>